<organism evidence="2 3">
    <name type="scientific">Aphanomyces euteiches</name>
    <dbReference type="NCBI Taxonomy" id="100861"/>
    <lineage>
        <taxon>Eukaryota</taxon>
        <taxon>Sar</taxon>
        <taxon>Stramenopiles</taxon>
        <taxon>Oomycota</taxon>
        <taxon>Saprolegniomycetes</taxon>
        <taxon>Saprolegniales</taxon>
        <taxon>Verrucalvaceae</taxon>
        <taxon>Aphanomyces</taxon>
    </lineage>
</organism>
<dbReference type="AlphaFoldDB" id="A0A6G0WYW9"/>
<reference evidence="2 3" key="1">
    <citation type="submission" date="2019-07" db="EMBL/GenBank/DDBJ databases">
        <title>Genomics analysis of Aphanomyces spp. identifies a new class of oomycete effector associated with host adaptation.</title>
        <authorList>
            <person name="Gaulin E."/>
        </authorList>
    </citation>
    <scope>NUCLEOTIDE SEQUENCE [LARGE SCALE GENOMIC DNA]</scope>
    <source>
        <strain evidence="2 3">ATCC 201684</strain>
    </source>
</reference>
<name>A0A6G0WYW9_9STRA</name>
<accession>A0A6G0WYW9</accession>
<keyword evidence="3" id="KW-1185">Reference proteome</keyword>
<evidence type="ECO:0000313" key="2">
    <source>
        <dbReference type="EMBL" id="KAF0732713.1"/>
    </source>
</evidence>
<proteinExistence type="predicted"/>
<protein>
    <submittedName>
        <fullName evidence="2">Uncharacterized protein</fullName>
    </submittedName>
</protein>
<dbReference type="EMBL" id="VJMJ01000129">
    <property type="protein sequence ID" value="KAF0732713.1"/>
    <property type="molecule type" value="Genomic_DNA"/>
</dbReference>
<sequence length="95" mass="11031">MTSSASLLSYQPFKSSMQENNSPRNFPKLWIKRAVTPSKFAMRHPSMRTSQRPNLPLKSRDHGQPTLLFRLKTSVDHLSYHPTYLARLILLHLID</sequence>
<comment type="caution">
    <text evidence="2">The sequence shown here is derived from an EMBL/GenBank/DDBJ whole genome shotgun (WGS) entry which is preliminary data.</text>
</comment>
<dbReference type="Proteomes" id="UP000481153">
    <property type="component" value="Unassembled WGS sequence"/>
</dbReference>
<gene>
    <name evidence="2" type="ORF">Ae201684_010244</name>
</gene>
<feature type="region of interest" description="Disordered" evidence="1">
    <location>
        <begin position="1"/>
        <end position="24"/>
    </location>
</feature>
<evidence type="ECO:0000256" key="1">
    <source>
        <dbReference type="SAM" id="MobiDB-lite"/>
    </source>
</evidence>
<evidence type="ECO:0000313" key="3">
    <source>
        <dbReference type="Proteomes" id="UP000481153"/>
    </source>
</evidence>